<dbReference type="GO" id="GO:0008126">
    <property type="term" value="F:acetylesterase activity"/>
    <property type="evidence" value="ECO:0007669"/>
    <property type="project" value="TreeGrafter"/>
</dbReference>
<evidence type="ECO:0000256" key="2">
    <source>
        <dbReference type="ARBA" id="ARBA00022487"/>
    </source>
</evidence>
<dbReference type="GO" id="GO:0051793">
    <property type="term" value="P:medium-chain fatty acid catabolic process"/>
    <property type="evidence" value="ECO:0007669"/>
    <property type="project" value="TreeGrafter"/>
</dbReference>
<dbReference type="InterPro" id="IPR012020">
    <property type="entry name" value="ABHD4"/>
</dbReference>
<feature type="domain" description="AB hydrolase-1" evidence="5">
    <location>
        <begin position="40"/>
        <end position="292"/>
    </location>
</feature>
<proteinExistence type="inferred from homology"/>
<protein>
    <recommendedName>
        <fullName evidence="5">AB hydrolase-1 domain-containing protein</fullName>
    </recommendedName>
</protein>
<feature type="region of interest" description="Disordered" evidence="4">
    <location>
        <begin position="19"/>
        <end position="38"/>
    </location>
</feature>
<dbReference type="AlphaFoldDB" id="A0A2G9RL32"/>
<dbReference type="InterPro" id="IPR000952">
    <property type="entry name" value="AB_hydrolase_4_CS"/>
</dbReference>
<keyword evidence="2" id="KW-0719">Serine esterase</keyword>
<dbReference type="SUPFAM" id="SSF53474">
    <property type="entry name" value="alpha/beta-Hydrolases"/>
    <property type="match status" value="1"/>
</dbReference>
<evidence type="ECO:0000256" key="4">
    <source>
        <dbReference type="SAM" id="MobiDB-lite"/>
    </source>
</evidence>
<dbReference type="InterPro" id="IPR029058">
    <property type="entry name" value="AB_hydrolase_fold"/>
</dbReference>
<reference evidence="6" key="1">
    <citation type="submission" date="2017-08" db="EMBL/GenBank/DDBJ databases">
        <title>Assembly of the North American Bullfrog Genome.</title>
        <authorList>
            <person name="Warren R.L."/>
            <person name="Vandervalk B.P."/>
            <person name="Kucuk E."/>
            <person name="Birol I."/>
            <person name="Helbing C."/>
            <person name="Pandoh P."/>
            <person name="Behsaz B."/>
            <person name="Mohamadi H."/>
            <person name="Chu J."/>
            <person name="Jackman S."/>
            <person name="Hammond S.A."/>
            <person name="Veldhoen N."/>
            <person name="Kirk H."/>
            <person name="Zhao Y."/>
            <person name="Coope R."/>
            <person name="Pleasance S."/>
            <person name="Moore R."/>
            <person name="Holt R."/>
        </authorList>
    </citation>
    <scope>NUCLEOTIDE SEQUENCE</scope>
    <source>
        <strain evidence="6">Bruno</strain>
        <tissue evidence="6">Liver</tissue>
    </source>
</reference>
<evidence type="ECO:0000256" key="1">
    <source>
        <dbReference type="ARBA" id="ARBA00010884"/>
    </source>
</evidence>
<dbReference type="InterPro" id="IPR000073">
    <property type="entry name" value="AB_hydrolase_1"/>
</dbReference>
<keyword evidence="3" id="KW-0378">Hydrolase</keyword>
<dbReference type="PIRSF" id="PIRSF005211">
    <property type="entry name" value="Ab_hydro_YheT"/>
    <property type="match status" value="1"/>
</dbReference>
<gene>
    <name evidence="6" type="ORF">AB205_0024160</name>
</gene>
<evidence type="ECO:0000259" key="5">
    <source>
        <dbReference type="Pfam" id="PF00561"/>
    </source>
</evidence>
<dbReference type="Pfam" id="PF00561">
    <property type="entry name" value="Abhydrolase_1"/>
    <property type="match status" value="1"/>
</dbReference>
<sequence>MSPVVSSHSEVISTADGGQISLDWTDNEGSAQFPESSSRPTVLLLPGLTGNSHQSYILHLVQRARTDGYRCVVFNNRGFGGEELLTHRTFCASNTEDLSRVVEHVRSRNPGAPLLAVGVSLGGMVLLNYLASTGSRSQLQAALVFSTPWDVFVSTSSLERPLNYFLFNRNLASSLRNTMLKLILYDGTMMLNYSKVLVTDVSVQSPVDPKILSEPKNMFLIRTQLELSSSVSHSSSLDSRSIREFDERYTSVVFGYQSCDDYYHHASPCKKLGEVRTPVLCVNAEDDPFSPLQ</sequence>
<evidence type="ECO:0000256" key="3">
    <source>
        <dbReference type="ARBA" id="ARBA00022801"/>
    </source>
</evidence>
<organism evidence="6">
    <name type="scientific">Aquarana catesbeiana</name>
    <name type="common">American bullfrog</name>
    <name type="synonym">Rana catesbeiana</name>
    <dbReference type="NCBI Taxonomy" id="8400"/>
    <lineage>
        <taxon>Eukaryota</taxon>
        <taxon>Metazoa</taxon>
        <taxon>Chordata</taxon>
        <taxon>Craniata</taxon>
        <taxon>Vertebrata</taxon>
        <taxon>Euteleostomi</taxon>
        <taxon>Amphibia</taxon>
        <taxon>Batrachia</taxon>
        <taxon>Anura</taxon>
        <taxon>Neobatrachia</taxon>
        <taxon>Ranoidea</taxon>
        <taxon>Ranidae</taxon>
        <taxon>Aquarana</taxon>
    </lineage>
</organism>
<dbReference type="PANTHER" id="PTHR10794">
    <property type="entry name" value="ABHYDROLASE DOMAIN-CONTAINING PROTEIN"/>
    <property type="match status" value="1"/>
</dbReference>
<accession>A0A2G9RL32</accession>
<dbReference type="OrthoDB" id="247542at2759"/>
<feature type="non-terminal residue" evidence="6">
    <location>
        <position position="293"/>
    </location>
</feature>
<dbReference type="InterPro" id="IPR050960">
    <property type="entry name" value="AB_hydrolase_4_sf"/>
</dbReference>
<dbReference type="PANTHER" id="PTHR10794:SF60">
    <property type="entry name" value="PROTEIN ABHD1"/>
    <property type="match status" value="1"/>
</dbReference>
<dbReference type="PROSITE" id="PS01133">
    <property type="entry name" value="UPF0017"/>
    <property type="match status" value="1"/>
</dbReference>
<dbReference type="GO" id="GO:0051792">
    <property type="term" value="P:medium-chain fatty acid biosynthetic process"/>
    <property type="evidence" value="ECO:0007669"/>
    <property type="project" value="TreeGrafter"/>
</dbReference>
<dbReference type="EMBL" id="KV937918">
    <property type="protein sequence ID" value="PIO28590.1"/>
    <property type="molecule type" value="Genomic_DNA"/>
</dbReference>
<name>A0A2G9RL32_AQUCT</name>
<dbReference type="GO" id="GO:0047372">
    <property type="term" value="F:monoacylglycerol lipase activity"/>
    <property type="evidence" value="ECO:0007669"/>
    <property type="project" value="TreeGrafter"/>
</dbReference>
<dbReference type="Gene3D" id="3.40.50.1820">
    <property type="entry name" value="alpha/beta hydrolase"/>
    <property type="match status" value="1"/>
</dbReference>
<evidence type="ECO:0000313" key="6">
    <source>
        <dbReference type="EMBL" id="PIO28590.1"/>
    </source>
</evidence>
<feature type="compositionally biased region" description="Polar residues" evidence="4">
    <location>
        <begin position="22"/>
        <end position="38"/>
    </location>
</feature>
<comment type="similarity">
    <text evidence="1">Belongs to the AB hydrolase superfamily. AB hydrolase 4 family.</text>
</comment>